<feature type="compositionally biased region" description="Polar residues" evidence="1">
    <location>
        <begin position="125"/>
        <end position="175"/>
    </location>
</feature>
<feature type="region of interest" description="Disordered" evidence="1">
    <location>
        <begin position="125"/>
        <end position="207"/>
    </location>
</feature>
<keyword evidence="3" id="KW-1185">Reference proteome</keyword>
<proteinExistence type="predicted"/>
<dbReference type="EMBL" id="JAFJYH010000154">
    <property type="protein sequence ID" value="KAG4417461.1"/>
    <property type="molecule type" value="Genomic_DNA"/>
</dbReference>
<sequence length="414" mass="45737">MAPAKYKHKQRNVIHGWLDKLLGGDWTEQDEIEDQKWATLRDKAEKEDSDLIIRRGGVHLVPRQKYDARGMPIASGAQFPPAASTYSVADQVSADLPEARSRQSHAAAIAQSHLLQNSYMQPSLVGSRSNTYHGGSRLSHGQNNPSMTPVSGPILTNQPSSSYQLNAHRSRNAASNLPLPTGSISLEPARHNNGSRQGQEVYATRSVPGISGTSGFIHGKIMPFNQQMSSNHQSSFQSMESGETHKPIQSRHQSYNPFPRQPLIESRSAQSISNTQASEHQSKELSNPRTQTQPTNSYEPSEYSMSVATSKAQVGNMQRTYLEGMVAMAPSKLRVEEGDDASSIALSVWSMSIATSKAQVGNMQRTLLEGMVPKTLSDLRAELEEKERREQELAKLSRRRRQNSGRHGRREGGM</sequence>
<feature type="compositionally biased region" description="Basic residues" evidence="1">
    <location>
        <begin position="396"/>
        <end position="414"/>
    </location>
</feature>
<evidence type="ECO:0000256" key="1">
    <source>
        <dbReference type="SAM" id="MobiDB-lite"/>
    </source>
</evidence>
<comment type="caution">
    <text evidence="2">The sequence shown here is derived from an EMBL/GenBank/DDBJ whole genome shotgun (WGS) entry which is preliminary data.</text>
</comment>
<feature type="compositionally biased region" description="Basic and acidic residues" evidence="1">
    <location>
        <begin position="386"/>
        <end position="395"/>
    </location>
</feature>
<dbReference type="AlphaFoldDB" id="A0A8H7W4L4"/>
<reference evidence="2" key="1">
    <citation type="submission" date="2021-02" db="EMBL/GenBank/DDBJ databases">
        <title>Genome sequence Cadophora malorum strain M34.</title>
        <authorList>
            <person name="Stefanovic E."/>
            <person name="Vu D."/>
            <person name="Scully C."/>
            <person name="Dijksterhuis J."/>
            <person name="Roader J."/>
            <person name="Houbraken J."/>
        </authorList>
    </citation>
    <scope>NUCLEOTIDE SEQUENCE</scope>
    <source>
        <strain evidence="2">M34</strain>
    </source>
</reference>
<dbReference type="Proteomes" id="UP000664132">
    <property type="component" value="Unassembled WGS sequence"/>
</dbReference>
<feature type="region of interest" description="Disordered" evidence="1">
    <location>
        <begin position="228"/>
        <end position="310"/>
    </location>
</feature>
<organism evidence="2 3">
    <name type="scientific">Cadophora malorum</name>
    <dbReference type="NCBI Taxonomy" id="108018"/>
    <lineage>
        <taxon>Eukaryota</taxon>
        <taxon>Fungi</taxon>
        <taxon>Dikarya</taxon>
        <taxon>Ascomycota</taxon>
        <taxon>Pezizomycotina</taxon>
        <taxon>Leotiomycetes</taxon>
        <taxon>Helotiales</taxon>
        <taxon>Ploettnerulaceae</taxon>
        <taxon>Cadophora</taxon>
    </lineage>
</organism>
<feature type="compositionally biased region" description="Polar residues" evidence="1">
    <location>
        <begin position="228"/>
        <end position="241"/>
    </location>
</feature>
<evidence type="ECO:0000313" key="2">
    <source>
        <dbReference type="EMBL" id="KAG4417461.1"/>
    </source>
</evidence>
<gene>
    <name evidence="2" type="ORF">IFR04_009414</name>
</gene>
<feature type="region of interest" description="Disordered" evidence="1">
    <location>
        <begin position="386"/>
        <end position="414"/>
    </location>
</feature>
<accession>A0A8H7W4L4</accession>
<dbReference type="OrthoDB" id="3560947at2759"/>
<protein>
    <submittedName>
        <fullName evidence="2">Uncharacterized protein</fullName>
    </submittedName>
</protein>
<feature type="compositionally biased region" description="Polar residues" evidence="1">
    <location>
        <begin position="267"/>
        <end position="310"/>
    </location>
</feature>
<evidence type="ECO:0000313" key="3">
    <source>
        <dbReference type="Proteomes" id="UP000664132"/>
    </source>
</evidence>
<name>A0A8H7W4L4_9HELO</name>